<dbReference type="InterPro" id="IPR025359">
    <property type="entry name" value="SduA_C"/>
</dbReference>
<dbReference type="EMBL" id="CP060789">
    <property type="protein sequence ID" value="QNP55882.1"/>
    <property type="molecule type" value="Genomic_DNA"/>
</dbReference>
<dbReference type="AlphaFoldDB" id="A0A7H0H5R6"/>
<evidence type="ECO:0000313" key="2">
    <source>
        <dbReference type="EMBL" id="QNP55882.1"/>
    </source>
</evidence>
<gene>
    <name evidence="2" type="ORF">H9L22_17545</name>
</gene>
<dbReference type="Proteomes" id="UP000516117">
    <property type="component" value="Chromosome"/>
</dbReference>
<feature type="domain" description="Shedu protein SduA C-terminal" evidence="1">
    <location>
        <begin position="214"/>
        <end position="390"/>
    </location>
</feature>
<proteinExistence type="predicted"/>
<sequence length="431" mass="48543">MQISFDDFFKEPDDVTFATRRLPSRIYISRTFKMAHGIDQGEPARYIRKVFDEEVTPDEDDWDWTSQVVYVTPGGRKQLTLNVARSAGAVRKIRIQEVPTNPDADKLEPVLELDREQAMRLIEMLRAIDSIPIEGDTTVSRVDDQVLRDLFSDPDGINRVYASDPERFRALIETDADARDVVALQHRRGVVETMRTWLVDDAAFDAAKQAEGGPEAAWQHLLEENPWVLGASLGGQLYTSWSEEKLEQVVAGRHIGGVGKRTDALMRTAGVVRSMVFAEIKHHRTNLLAKEYRPGCWRPSDDLSGAVVQVQQTVHLAVHTLSDYLPDQDDDGAILPSGTFLLHPRSFVIIGSLTELTGKSGGPIPDKVRSFELFRRSLQEPEIITFDELLARAEWHVQMAEKQAESVDDDDDILGFEVDENGVILDDDWPI</sequence>
<name>A0A7H0H5R6_9ACTN</name>
<reference evidence="2 3" key="1">
    <citation type="submission" date="2020-08" db="EMBL/GenBank/DDBJ databases">
        <title>Genome sequence of Tessaracoccus defluvii JCM 17540T.</title>
        <authorList>
            <person name="Hyun D.-W."/>
            <person name="Bae J.-W."/>
        </authorList>
    </citation>
    <scope>NUCLEOTIDE SEQUENCE [LARGE SCALE GENOMIC DNA]</scope>
    <source>
        <strain evidence="2 3">JCM 17540</strain>
    </source>
</reference>
<dbReference type="RefSeq" id="WP_187721003.1">
    <property type="nucleotide sequence ID" value="NZ_BAABBL010000017.1"/>
</dbReference>
<organism evidence="2 3">
    <name type="scientific">Tessaracoccus defluvii</name>
    <dbReference type="NCBI Taxonomy" id="1285901"/>
    <lineage>
        <taxon>Bacteria</taxon>
        <taxon>Bacillati</taxon>
        <taxon>Actinomycetota</taxon>
        <taxon>Actinomycetes</taxon>
        <taxon>Propionibacteriales</taxon>
        <taxon>Propionibacteriaceae</taxon>
        <taxon>Tessaracoccus</taxon>
    </lineage>
</organism>
<evidence type="ECO:0000313" key="3">
    <source>
        <dbReference type="Proteomes" id="UP000516117"/>
    </source>
</evidence>
<protein>
    <submittedName>
        <fullName evidence="2">DUF4263 domain-containing protein</fullName>
    </submittedName>
</protein>
<evidence type="ECO:0000259" key="1">
    <source>
        <dbReference type="Pfam" id="PF14082"/>
    </source>
</evidence>
<dbReference type="KEGG" id="tdf:H9L22_17545"/>
<keyword evidence="3" id="KW-1185">Reference proteome</keyword>
<accession>A0A7H0H5R6</accession>
<dbReference type="Pfam" id="PF14082">
    <property type="entry name" value="SduA_C"/>
    <property type="match status" value="1"/>
</dbReference>